<accession>A0A813N397</accession>
<sequence length="750" mass="80766">MLGSMFYIERQVNKEEEEERKKRRRQLGGGWLWCCCCCCGISGALIVAGAIILSLIPTYLSDNTVALNSSQFYNIYSVTYGTNYQGNNSVKLANTSSLIPTLENAYSLTNDISTIVSFQFSNSIGTPTTGRKKRLFDLKQCTKNSLLSGYQMNIKFQILIPKRYSSDASRTLYKTNVQNTIQNNYKRLTLVTVFDNGKTASIDMDFCAVEQISNSSYSDPDTITTTLTSTTTATTITTTTTTITTSTTGTTSTTTTSTTTTTTTTTTMLPTVMTSTCTFDVMRIYSNAGVVTADTMLYPATCDSFCSGTFDSRAPAAILVSNAAGYTPTITANAPMLGVSCAPNYGDYSVGDGEFIISDNVIAVPVTIPPNTPCDSPYATSYCCCTPITGWSRTGDMHHARYVHKAVLLHNKNVLVIGGADSVGLNRINNILRSAELYNPSSKTWKLTSNMNIPRVGHAVATIANGSILVISGYNGSAFTNSAELYDPSTETWTLTGSVRFARDGFTASILTNGKVLITGGFDYDYNILKSAEVYDASTGVWTTTGSMNIGRDCHQACVLANGKVLVMGGHGNPEAINSSELYDPLTGIWTLTGSMNLARVFHTATKLPNGKILVAGGMGNNILQSAELYDPSTGIWTMTRNMTSQRTSHAEVLLQNGKVLVVGGSGNGAALNSTELYDPSKETWTLAGDMNHTREYHTATLLTDGKVLVAGGSYEVIHFLNTAEIYDSSATSSTIADEIVHRLEKHSVT</sequence>
<proteinExistence type="predicted"/>
<dbReference type="Pfam" id="PF01344">
    <property type="entry name" value="Kelch_1"/>
    <property type="match status" value="3"/>
</dbReference>
<dbReference type="Gene3D" id="2.130.10.80">
    <property type="entry name" value="Galactose oxidase/kelch, beta-propeller"/>
    <property type="match status" value="4"/>
</dbReference>
<dbReference type="PANTHER" id="PTHR46344">
    <property type="entry name" value="OS02G0202900 PROTEIN"/>
    <property type="match status" value="1"/>
</dbReference>
<dbReference type="Proteomes" id="UP000663860">
    <property type="component" value="Unassembled WGS sequence"/>
</dbReference>
<evidence type="ECO:0000256" key="1">
    <source>
        <dbReference type="ARBA" id="ARBA00022441"/>
    </source>
</evidence>
<dbReference type="InterPro" id="IPR037293">
    <property type="entry name" value="Gal_Oxidase_central_sf"/>
</dbReference>
<dbReference type="PANTHER" id="PTHR46344:SF27">
    <property type="entry name" value="KELCH REPEAT SUPERFAMILY PROTEIN"/>
    <property type="match status" value="1"/>
</dbReference>
<dbReference type="AlphaFoldDB" id="A0A813N397"/>
<dbReference type="SUPFAM" id="SSF117281">
    <property type="entry name" value="Kelch motif"/>
    <property type="match status" value="2"/>
</dbReference>
<protein>
    <submittedName>
        <fullName evidence="4">Uncharacterized protein</fullName>
    </submittedName>
</protein>
<dbReference type="InterPro" id="IPR015915">
    <property type="entry name" value="Kelch-typ_b-propeller"/>
</dbReference>
<keyword evidence="2" id="KW-0677">Repeat</keyword>
<reference evidence="4" key="1">
    <citation type="submission" date="2021-02" db="EMBL/GenBank/DDBJ databases">
        <authorList>
            <person name="Nowell W R."/>
        </authorList>
    </citation>
    <scope>NUCLEOTIDE SEQUENCE</scope>
</reference>
<evidence type="ECO:0000256" key="2">
    <source>
        <dbReference type="ARBA" id="ARBA00022737"/>
    </source>
</evidence>
<keyword evidence="3" id="KW-1133">Transmembrane helix</keyword>
<dbReference type="InterPro" id="IPR006652">
    <property type="entry name" value="Kelch_1"/>
</dbReference>
<evidence type="ECO:0000313" key="5">
    <source>
        <dbReference type="Proteomes" id="UP000663860"/>
    </source>
</evidence>
<keyword evidence="3" id="KW-0812">Transmembrane</keyword>
<feature type="transmembrane region" description="Helical" evidence="3">
    <location>
        <begin position="30"/>
        <end position="56"/>
    </location>
</feature>
<keyword evidence="3" id="KW-0472">Membrane</keyword>
<dbReference type="SMART" id="SM00612">
    <property type="entry name" value="Kelch"/>
    <property type="match status" value="6"/>
</dbReference>
<organism evidence="4 5">
    <name type="scientific">Adineta steineri</name>
    <dbReference type="NCBI Taxonomy" id="433720"/>
    <lineage>
        <taxon>Eukaryota</taxon>
        <taxon>Metazoa</taxon>
        <taxon>Spiralia</taxon>
        <taxon>Gnathifera</taxon>
        <taxon>Rotifera</taxon>
        <taxon>Eurotatoria</taxon>
        <taxon>Bdelloidea</taxon>
        <taxon>Adinetida</taxon>
        <taxon>Adinetidae</taxon>
        <taxon>Adineta</taxon>
    </lineage>
</organism>
<name>A0A813N397_9BILA</name>
<evidence type="ECO:0000313" key="4">
    <source>
        <dbReference type="EMBL" id="CAF0728779.1"/>
    </source>
</evidence>
<dbReference type="Pfam" id="PF24681">
    <property type="entry name" value="Kelch_KLHDC2_KLHL20_DRC7"/>
    <property type="match status" value="1"/>
</dbReference>
<evidence type="ECO:0000256" key="3">
    <source>
        <dbReference type="SAM" id="Phobius"/>
    </source>
</evidence>
<dbReference type="EMBL" id="CAJNOE010000013">
    <property type="protein sequence ID" value="CAF0728779.1"/>
    <property type="molecule type" value="Genomic_DNA"/>
</dbReference>
<gene>
    <name evidence="4" type="ORF">IZO911_LOCUS2683</name>
</gene>
<keyword evidence="1" id="KW-0880">Kelch repeat</keyword>
<comment type="caution">
    <text evidence="4">The sequence shown here is derived from an EMBL/GenBank/DDBJ whole genome shotgun (WGS) entry which is preliminary data.</text>
</comment>